<evidence type="ECO:0000256" key="1">
    <source>
        <dbReference type="ARBA" id="ARBA00022723"/>
    </source>
</evidence>
<reference evidence="5" key="1">
    <citation type="journal article" date="2020" name="mSystems">
        <title>Genome- and Community-Level Interaction Insights into Carbon Utilization and Element Cycling Functions of Hydrothermarchaeota in Hydrothermal Sediment.</title>
        <authorList>
            <person name="Zhou Z."/>
            <person name="Liu Y."/>
            <person name="Xu W."/>
            <person name="Pan J."/>
            <person name="Luo Z.H."/>
            <person name="Li M."/>
        </authorList>
    </citation>
    <scope>NUCLEOTIDE SEQUENCE [LARGE SCALE GENOMIC DNA]</scope>
    <source>
        <strain evidence="5">SpSt-774</strain>
    </source>
</reference>
<dbReference type="CDD" id="cd01335">
    <property type="entry name" value="Radical_SAM"/>
    <property type="match status" value="1"/>
</dbReference>
<evidence type="ECO:0000256" key="2">
    <source>
        <dbReference type="ARBA" id="ARBA00023004"/>
    </source>
</evidence>
<dbReference type="SUPFAM" id="SSF102114">
    <property type="entry name" value="Radical SAM enzymes"/>
    <property type="match status" value="1"/>
</dbReference>
<dbReference type="InterPro" id="IPR007197">
    <property type="entry name" value="rSAM"/>
</dbReference>
<proteinExistence type="predicted"/>
<dbReference type="GO" id="GO:0046872">
    <property type="term" value="F:metal ion binding"/>
    <property type="evidence" value="ECO:0007669"/>
    <property type="project" value="UniProtKB-KW"/>
</dbReference>
<keyword evidence="2" id="KW-0408">Iron</keyword>
<dbReference type="AlphaFoldDB" id="A0A7C4XEE7"/>
<dbReference type="EMBL" id="DTGZ01000046">
    <property type="protein sequence ID" value="HGV97171.1"/>
    <property type="molecule type" value="Genomic_DNA"/>
</dbReference>
<gene>
    <name evidence="5" type="ORF">ENV60_02615</name>
</gene>
<protein>
    <submittedName>
        <fullName evidence="5">Radical SAM protein</fullName>
    </submittedName>
</protein>
<dbReference type="GO" id="GO:0051536">
    <property type="term" value="F:iron-sulfur cluster binding"/>
    <property type="evidence" value="ECO:0007669"/>
    <property type="project" value="UniProtKB-KW"/>
</dbReference>
<dbReference type="Gene3D" id="3.80.30.30">
    <property type="match status" value="1"/>
</dbReference>
<dbReference type="SFLD" id="SFLDS00029">
    <property type="entry name" value="Radical_SAM"/>
    <property type="match status" value="1"/>
</dbReference>
<evidence type="ECO:0000313" key="5">
    <source>
        <dbReference type="EMBL" id="HGV97171.1"/>
    </source>
</evidence>
<evidence type="ECO:0000256" key="3">
    <source>
        <dbReference type="ARBA" id="ARBA00023014"/>
    </source>
</evidence>
<comment type="caution">
    <text evidence="5">The sequence shown here is derived from an EMBL/GenBank/DDBJ whole genome shotgun (WGS) entry which is preliminary data.</text>
</comment>
<name>A0A7C4XEE7_UNCW3</name>
<keyword evidence="1" id="KW-0479">Metal-binding</keyword>
<feature type="domain" description="Radical SAM core" evidence="4">
    <location>
        <begin position="25"/>
        <end position="196"/>
    </location>
</feature>
<dbReference type="PANTHER" id="PTHR43432:SF6">
    <property type="entry name" value="RADICAL SAM CORE DOMAIN-CONTAINING PROTEIN"/>
    <property type="match status" value="1"/>
</dbReference>
<dbReference type="PANTHER" id="PTHR43432">
    <property type="entry name" value="SLR0285 PROTEIN"/>
    <property type="match status" value="1"/>
</dbReference>
<evidence type="ECO:0000259" key="4">
    <source>
        <dbReference type="Pfam" id="PF04055"/>
    </source>
</evidence>
<dbReference type="SFLD" id="SFLDG01084">
    <property type="entry name" value="Uncharacterised_Radical_SAM_Su"/>
    <property type="match status" value="1"/>
</dbReference>
<organism evidence="5">
    <name type="scientific">candidate division WOR-3 bacterium</name>
    <dbReference type="NCBI Taxonomy" id="2052148"/>
    <lineage>
        <taxon>Bacteria</taxon>
        <taxon>Bacteria division WOR-3</taxon>
    </lineage>
</organism>
<dbReference type="GO" id="GO:0003824">
    <property type="term" value="F:catalytic activity"/>
    <property type="evidence" value="ECO:0007669"/>
    <property type="project" value="InterPro"/>
</dbReference>
<dbReference type="Pfam" id="PF04055">
    <property type="entry name" value="Radical_SAM"/>
    <property type="match status" value="1"/>
</dbReference>
<dbReference type="InterPro" id="IPR040086">
    <property type="entry name" value="MJ0683-like"/>
</dbReference>
<accession>A0A7C4XEE7</accession>
<keyword evidence="3" id="KW-0411">Iron-sulfur</keyword>
<dbReference type="InterPro" id="IPR058240">
    <property type="entry name" value="rSAM_sf"/>
</dbReference>
<sequence length="271" mass="31632">MTGREVRCKSILNKSKIPGVDYALNPYIGCEHNCQYCYASFMKKFTNHPEPWGKFVDIKVNAPEMLQSHIKRLRQKSRISLGTVCDVYQPVEEKYQLTRRCLEILKYYHHHISILTKSPLILRDLDILKRIKDIEVGFTITTLDEKIKNFFEPNSPAPEERLKALKIIANEKIPTWVFVAPLLPYLTDKPQSLIELIRGAARAGAMNITFDTLNPYPNVWHNVTEIVKKYFPQLIEDYNNYFINKTLYEKTIKEKISEIGKNFNVVIDFAF</sequence>